<organism evidence="2 3">
    <name type="scientific">Crocosphaera watsonii WH 8501</name>
    <dbReference type="NCBI Taxonomy" id="165597"/>
    <lineage>
        <taxon>Bacteria</taxon>
        <taxon>Bacillati</taxon>
        <taxon>Cyanobacteriota</taxon>
        <taxon>Cyanophyceae</taxon>
        <taxon>Oscillatoriophycideae</taxon>
        <taxon>Chroococcales</taxon>
        <taxon>Aphanothecaceae</taxon>
        <taxon>Crocosphaera</taxon>
    </lineage>
</organism>
<dbReference type="PANTHER" id="PTHR47396">
    <property type="entry name" value="TYPE I RESTRICTION ENZYME ECOKI R PROTEIN"/>
    <property type="match status" value="1"/>
</dbReference>
<evidence type="ECO:0000313" key="2">
    <source>
        <dbReference type="EMBL" id="EAM47614.1"/>
    </source>
</evidence>
<dbReference type="PANTHER" id="PTHR47396:SF1">
    <property type="entry name" value="ATP-DEPENDENT HELICASE IRC3-RELATED"/>
    <property type="match status" value="1"/>
</dbReference>
<accession>Q4BUN4</accession>
<reference evidence="2" key="2">
    <citation type="submission" date="2005-06" db="EMBL/GenBank/DDBJ databases">
        <title>Sequencing of the draft genome and assembly of Crocosphaera watsonii WH 8501.</title>
        <authorList>
            <consortium name="US DOE Joint Genome Institute (JGI-PGF)"/>
            <person name="Copeland A."/>
            <person name="Lucas S."/>
            <person name="Lapidus A."/>
            <person name="Barry K."/>
            <person name="Detter C."/>
            <person name="Glavina T."/>
            <person name="Hammon N."/>
            <person name="Israni S."/>
            <person name="Pitluck S."/>
            <person name="Richardson P."/>
        </authorList>
    </citation>
    <scope>NUCLEOTIDE SEQUENCE [LARGE SCALE GENOMIC DNA]</scope>
    <source>
        <strain evidence="2">WH 8501</strain>
    </source>
</reference>
<dbReference type="GO" id="GO:0009035">
    <property type="term" value="F:type I site-specific deoxyribonuclease activity"/>
    <property type="evidence" value="ECO:0007669"/>
    <property type="project" value="UniProtKB-EC"/>
</dbReference>
<protein>
    <recommendedName>
        <fullName evidence="1">Helicase ATP-binding domain-containing protein</fullName>
    </recommendedName>
</protein>
<feature type="domain" description="Helicase ATP-binding" evidence="1">
    <location>
        <begin position="128"/>
        <end position="288"/>
    </location>
</feature>
<evidence type="ECO:0000259" key="1">
    <source>
        <dbReference type="PROSITE" id="PS51192"/>
    </source>
</evidence>
<dbReference type="Pfam" id="PF00271">
    <property type="entry name" value="Helicase_C"/>
    <property type="match status" value="1"/>
</dbReference>
<dbReference type="Pfam" id="PF04313">
    <property type="entry name" value="HSDR_N"/>
    <property type="match status" value="1"/>
</dbReference>
<dbReference type="PROSITE" id="PS51192">
    <property type="entry name" value="HELICASE_ATP_BIND_1"/>
    <property type="match status" value="1"/>
</dbReference>
<dbReference type="AlphaFoldDB" id="Q4BUN4"/>
<dbReference type="GO" id="GO:0005829">
    <property type="term" value="C:cytosol"/>
    <property type="evidence" value="ECO:0007669"/>
    <property type="project" value="TreeGrafter"/>
</dbReference>
<keyword evidence="3" id="KW-1185">Reference proteome</keyword>
<dbReference type="GO" id="GO:0009307">
    <property type="term" value="P:DNA restriction-modification system"/>
    <property type="evidence" value="ECO:0007669"/>
    <property type="project" value="UniProtKB-KW"/>
</dbReference>
<dbReference type="Gene3D" id="3.90.1570.30">
    <property type="match status" value="1"/>
</dbReference>
<dbReference type="InterPro" id="IPR001650">
    <property type="entry name" value="Helicase_C-like"/>
</dbReference>
<dbReference type="SMART" id="SM00487">
    <property type="entry name" value="DEXDc"/>
    <property type="match status" value="1"/>
</dbReference>
<dbReference type="InterPro" id="IPR014001">
    <property type="entry name" value="Helicase_ATP-bd"/>
</dbReference>
<dbReference type="SUPFAM" id="SSF52540">
    <property type="entry name" value="P-loop containing nucleoside triphosphate hydrolases"/>
    <property type="match status" value="2"/>
</dbReference>
<reference evidence="2" key="3">
    <citation type="submission" date="2016-12" db="EMBL/GenBank/DDBJ databases">
        <title>Annotation of the draft genome assembly of Crocosphaera watsonii WH 8501.</title>
        <authorList>
            <consortium name="US DOE Joint Genome Institute (JGI-ORNL)"/>
            <person name="Larimer F."/>
            <person name="Land M."/>
        </authorList>
    </citation>
    <scope>NUCLEOTIDE SEQUENCE</scope>
    <source>
        <strain evidence="2">WH 8501</strain>
    </source>
</reference>
<dbReference type="EMBL" id="AADV02000262">
    <property type="protein sequence ID" value="EAM47614.1"/>
    <property type="molecule type" value="Genomic_DNA"/>
</dbReference>
<reference evidence="2" key="1">
    <citation type="submission" date="2004-02" db="EMBL/GenBank/DDBJ databases">
        <authorList>
            <consortium name="DOE Joint Genome Institute"/>
        </authorList>
    </citation>
    <scope>NUCLEOTIDE SEQUENCE [LARGE SCALE GENOMIC DNA]</scope>
    <source>
        <strain evidence="2">WH 8501</strain>
    </source>
</reference>
<dbReference type="InterPro" id="IPR050742">
    <property type="entry name" value="Helicase_Restrict-Modif_Enz"/>
</dbReference>
<dbReference type="Pfam" id="PF08463">
    <property type="entry name" value="EcoEI_R_C"/>
    <property type="match status" value="1"/>
</dbReference>
<dbReference type="InterPro" id="IPR006935">
    <property type="entry name" value="Helicase/UvrB_N"/>
</dbReference>
<dbReference type="OrthoDB" id="9802848at2"/>
<dbReference type="InterPro" id="IPR013670">
    <property type="entry name" value="EcoEI_R_C_dom"/>
</dbReference>
<dbReference type="RefSeq" id="WP_007308546.1">
    <property type="nucleotide sequence ID" value="NZ_AADV02000262.1"/>
</dbReference>
<dbReference type="KEGG" id="cwa:CwatDRAFT_0270"/>
<dbReference type="Proteomes" id="UP000003922">
    <property type="component" value="Unassembled WGS sequence"/>
</dbReference>
<dbReference type="Gene3D" id="3.40.50.300">
    <property type="entry name" value="P-loop containing nucleotide triphosphate hydrolases"/>
    <property type="match status" value="2"/>
</dbReference>
<proteinExistence type="predicted"/>
<dbReference type="InterPro" id="IPR027417">
    <property type="entry name" value="P-loop_NTPase"/>
</dbReference>
<dbReference type="Pfam" id="PF04851">
    <property type="entry name" value="ResIII"/>
    <property type="match status" value="1"/>
</dbReference>
<dbReference type="CDD" id="cd18799">
    <property type="entry name" value="SF2_C_EcoAI-like"/>
    <property type="match status" value="1"/>
</dbReference>
<comment type="caution">
    <text evidence="2">The sequence shown here is derived from an EMBL/GenBank/DDBJ whole genome shotgun (WGS) entry which is preliminary data.</text>
</comment>
<evidence type="ECO:0000313" key="3">
    <source>
        <dbReference type="Proteomes" id="UP000003922"/>
    </source>
</evidence>
<gene>
    <name evidence="2" type="ORF">CwatDRAFT_0270</name>
</gene>
<dbReference type="CDD" id="cd18032">
    <property type="entry name" value="DEXHc_RE_I_III_res"/>
    <property type="match status" value="1"/>
</dbReference>
<name>Q4BUN4_CROWT</name>
<dbReference type="GO" id="GO:0005524">
    <property type="term" value="F:ATP binding"/>
    <property type="evidence" value="ECO:0007669"/>
    <property type="project" value="UniProtKB-KW"/>
</dbReference>
<sequence length="835" mass="97398">MPLDRNPSGKGRIDYVLWGDNGNPLALVETKRTKKTAEIGQQQAKLYADCLEQKFGQRPLIFYSNGYQTYLWDDYTYPPREIQGFLKKDELERLIFRRKNRKKLHLVPVNNDIVNRSYQTEAIRQITEAFSQNIRKALLVMATGTGKTRTSIALIDLLKRANWVNRVLFLADREALVTQAFRAFKSHLPQANIIDLTKSKTSQAITANIVVSTYPTMFNRLNDMGDKERMFGVGHFDLIIVDEAHRSIYQKYQTLFDYFDGLLVGLTATPRNEVHRDTYRIFELESGVPTFAYELDDAIKDGYLVPPQGINVPFKFLRTGVKYTELSPEEQEEYEAKFYDEEKDTLPNKIDSTALNRWLFNENSIDQALEILMEFGLKVEGGDKLGKTIIFARNHEHAEFIVQRFNKNYRHYKGHFARVIDSHDPYAQSTFDDFSESQKQPTIAVSVDMLDTGVDVPEILNLVFFKPVFSTVKFNQMIGRGTRLCPDLFGIGDDKREFLIFDLCGNFEYFEQQVTEKEQKPRKSLTTRLFKARLVLSQQLNQDNKTLQEYILDNLHEHISSMEKENFLVRRQLNIVEEFTDRKRWNRLNSQDLNLINNSLATLPNGLPTEKRLSKEFDLLCTQLQLAILEQSSNFIRLRDKVRDILHGLESKREIPMVKAKLPLIEEVQGENWWTDVTPAMVETLRRQLRDLVPLLDRQQQQIVYTNFIDELEDISKQDVPTHQTGFSPYQYKKKVETYICNNENHLAIAKLKRNLTLTESDLESIEEMLFNSPEIESRERFEEVYGKNINLKLFIRKLVGLERSAAKQTFSRYLQPRFRTSKSSIKYYKPGVNN</sequence>
<dbReference type="GO" id="GO:0003677">
    <property type="term" value="F:DNA binding"/>
    <property type="evidence" value="ECO:0007669"/>
    <property type="project" value="UniProtKB-KW"/>
</dbReference>
<dbReference type="InterPro" id="IPR007409">
    <property type="entry name" value="Restrct_endonuc_type1_HsdR_N"/>
</dbReference>